<reference evidence="4 5" key="1">
    <citation type="submission" date="2022-05" db="EMBL/GenBank/DDBJ databases">
        <authorList>
            <consortium name="Genoscope - CEA"/>
            <person name="William W."/>
        </authorList>
    </citation>
    <scope>NUCLEOTIDE SEQUENCE [LARGE SCALE GENOMIC DNA]</scope>
</reference>
<keyword evidence="5" id="KW-1185">Reference proteome</keyword>
<protein>
    <recommendedName>
        <fullName evidence="3">Tyr recombinase domain-containing protein</fullName>
    </recommendedName>
</protein>
<gene>
    <name evidence="4" type="ORF">PLOB_00009039</name>
</gene>
<name>A0ABN8QST7_9CNID</name>
<keyword evidence="1" id="KW-0233">DNA recombination</keyword>
<dbReference type="InterPro" id="IPR052925">
    <property type="entry name" value="Phage_Integrase-like_Recomb"/>
</dbReference>
<dbReference type="PROSITE" id="PS51898">
    <property type="entry name" value="TYR_RECOMBINASE"/>
    <property type="match status" value="1"/>
</dbReference>
<dbReference type="PANTHER" id="PTHR34605:SF3">
    <property type="entry name" value="P CELL-TYPE AGGLUTINATION PROTEIN MAP4-LIKE-RELATED"/>
    <property type="match status" value="1"/>
</dbReference>
<feature type="signal peptide" evidence="2">
    <location>
        <begin position="1"/>
        <end position="19"/>
    </location>
</feature>
<comment type="caution">
    <text evidence="4">The sequence shown here is derived from an EMBL/GenBank/DDBJ whole genome shotgun (WGS) entry which is preliminary data.</text>
</comment>
<dbReference type="EMBL" id="CALNXK010000143">
    <property type="protein sequence ID" value="CAH3167978.1"/>
    <property type="molecule type" value="Genomic_DNA"/>
</dbReference>
<keyword evidence="2" id="KW-0732">Signal</keyword>
<evidence type="ECO:0000313" key="4">
    <source>
        <dbReference type="EMBL" id="CAH3167978.1"/>
    </source>
</evidence>
<accession>A0ABN8QST7</accession>
<feature type="domain" description="Tyr recombinase" evidence="3">
    <location>
        <begin position="1"/>
        <end position="175"/>
    </location>
</feature>
<dbReference type="InterPro" id="IPR013762">
    <property type="entry name" value="Integrase-like_cat_sf"/>
</dbReference>
<organism evidence="4 5">
    <name type="scientific">Porites lobata</name>
    <dbReference type="NCBI Taxonomy" id="104759"/>
    <lineage>
        <taxon>Eukaryota</taxon>
        <taxon>Metazoa</taxon>
        <taxon>Cnidaria</taxon>
        <taxon>Anthozoa</taxon>
        <taxon>Hexacorallia</taxon>
        <taxon>Scleractinia</taxon>
        <taxon>Fungiina</taxon>
        <taxon>Poritidae</taxon>
        <taxon>Porites</taxon>
    </lineage>
</organism>
<proteinExistence type="predicted"/>
<sequence>MFKAMCAMAFFAFLRIGEITVSKRDSVNGNLLQLDQVSKKHSGNGNVVSLIITFTSYKHNYNQNPFSIVLNRQPKACPFQSFLDCVSVRGIVHGPLFINHDGSPVLRSEFSKMLGSVIPLCNLDPNRYKAHSFRIGAATYAAEQGVSDDKIRLLGRWKSDAFKKYTRITSQESVS</sequence>
<evidence type="ECO:0000256" key="2">
    <source>
        <dbReference type="SAM" id="SignalP"/>
    </source>
</evidence>
<dbReference type="Proteomes" id="UP001159405">
    <property type="component" value="Unassembled WGS sequence"/>
</dbReference>
<dbReference type="InterPro" id="IPR011010">
    <property type="entry name" value="DNA_brk_join_enz"/>
</dbReference>
<evidence type="ECO:0000256" key="1">
    <source>
        <dbReference type="ARBA" id="ARBA00023172"/>
    </source>
</evidence>
<evidence type="ECO:0000259" key="3">
    <source>
        <dbReference type="PROSITE" id="PS51898"/>
    </source>
</evidence>
<dbReference type="PANTHER" id="PTHR34605">
    <property type="entry name" value="PHAGE_INTEGRASE DOMAIN-CONTAINING PROTEIN"/>
    <property type="match status" value="1"/>
</dbReference>
<evidence type="ECO:0000313" key="5">
    <source>
        <dbReference type="Proteomes" id="UP001159405"/>
    </source>
</evidence>
<dbReference type="InterPro" id="IPR002104">
    <property type="entry name" value="Integrase_catalytic"/>
</dbReference>
<dbReference type="SUPFAM" id="SSF56349">
    <property type="entry name" value="DNA breaking-rejoining enzymes"/>
    <property type="match status" value="1"/>
</dbReference>
<dbReference type="Gene3D" id="1.10.443.10">
    <property type="entry name" value="Intergrase catalytic core"/>
    <property type="match status" value="1"/>
</dbReference>
<feature type="chain" id="PRO_5045744265" description="Tyr recombinase domain-containing protein" evidence="2">
    <location>
        <begin position="20"/>
        <end position="175"/>
    </location>
</feature>